<sequence length="166" mass="18733">MRTTQTSSSSSKSTSRSAASSSSSSSSSTSSSSPVSSNRGSLKSPWSLRKRKHAVTLQQWRNLFTPDGKFRDAGLKFLKKARSGVSFIHFYFAICICYCYGGSHCSYSECRVLIQTLGKRFGHSFLECKYFSNLAYCFLISRMYVISIAYLIRTICQSFFTFQFNH</sequence>
<dbReference type="Proteomes" id="UP000541444">
    <property type="component" value="Unassembled WGS sequence"/>
</dbReference>
<keyword evidence="2" id="KW-0472">Membrane</keyword>
<keyword evidence="2" id="KW-0812">Transmembrane</keyword>
<gene>
    <name evidence="3" type="ORF">GIB67_001636</name>
</gene>
<feature type="region of interest" description="Disordered" evidence="1">
    <location>
        <begin position="1"/>
        <end position="45"/>
    </location>
</feature>
<feature type="transmembrane region" description="Helical" evidence="2">
    <location>
        <begin position="130"/>
        <end position="152"/>
    </location>
</feature>
<evidence type="ECO:0000256" key="1">
    <source>
        <dbReference type="SAM" id="MobiDB-lite"/>
    </source>
</evidence>
<evidence type="ECO:0000256" key="2">
    <source>
        <dbReference type="SAM" id="Phobius"/>
    </source>
</evidence>
<evidence type="ECO:0000313" key="3">
    <source>
        <dbReference type="EMBL" id="KAF6136227.1"/>
    </source>
</evidence>
<keyword evidence="2" id="KW-1133">Transmembrane helix</keyword>
<dbReference type="EMBL" id="JACGCM010002755">
    <property type="protein sequence ID" value="KAF6136227.1"/>
    <property type="molecule type" value="Genomic_DNA"/>
</dbReference>
<name>A0A7J7L0W7_9MAGN</name>
<reference evidence="3 4" key="1">
    <citation type="journal article" date="2020" name="IScience">
        <title>Genome Sequencing of the Endangered Kingdonia uniflora (Circaeasteraceae, Ranunculales) Reveals Potential Mechanisms of Evolutionary Specialization.</title>
        <authorList>
            <person name="Sun Y."/>
            <person name="Deng T."/>
            <person name="Zhang A."/>
            <person name="Moore M.J."/>
            <person name="Landis J.B."/>
            <person name="Lin N."/>
            <person name="Zhang H."/>
            <person name="Zhang X."/>
            <person name="Huang J."/>
            <person name="Zhang X."/>
            <person name="Sun H."/>
            <person name="Wang H."/>
        </authorList>
    </citation>
    <scope>NUCLEOTIDE SEQUENCE [LARGE SCALE GENOMIC DNA]</scope>
    <source>
        <strain evidence="3">TB1705</strain>
        <tissue evidence="3">Leaf</tissue>
    </source>
</reference>
<protein>
    <submittedName>
        <fullName evidence="3">Uncharacterized protein</fullName>
    </submittedName>
</protein>
<proteinExistence type="predicted"/>
<dbReference type="AlphaFoldDB" id="A0A7J7L0W7"/>
<comment type="caution">
    <text evidence="3">The sequence shown here is derived from an EMBL/GenBank/DDBJ whole genome shotgun (WGS) entry which is preliminary data.</text>
</comment>
<evidence type="ECO:0000313" key="4">
    <source>
        <dbReference type="Proteomes" id="UP000541444"/>
    </source>
</evidence>
<accession>A0A7J7L0W7</accession>
<dbReference type="OrthoDB" id="1726212at2759"/>
<organism evidence="3 4">
    <name type="scientific">Kingdonia uniflora</name>
    <dbReference type="NCBI Taxonomy" id="39325"/>
    <lineage>
        <taxon>Eukaryota</taxon>
        <taxon>Viridiplantae</taxon>
        <taxon>Streptophyta</taxon>
        <taxon>Embryophyta</taxon>
        <taxon>Tracheophyta</taxon>
        <taxon>Spermatophyta</taxon>
        <taxon>Magnoliopsida</taxon>
        <taxon>Ranunculales</taxon>
        <taxon>Circaeasteraceae</taxon>
        <taxon>Kingdonia</taxon>
    </lineage>
</organism>
<feature type="compositionally biased region" description="Low complexity" evidence="1">
    <location>
        <begin position="1"/>
        <end position="37"/>
    </location>
</feature>
<feature type="transmembrane region" description="Helical" evidence="2">
    <location>
        <begin position="85"/>
        <end position="103"/>
    </location>
</feature>
<keyword evidence="4" id="KW-1185">Reference proteome</keyword>